<evidence type="ECO:0000256" key="1">
    <source>
        <dbReference type="ARBA" id="ARBA00001946"/>
    </source>
</evidence>
<evidence type="ECO:0000256" key="3">
    <source>
        <dbReference type="ARBA" id="ARBA00022723"/>
    </source>
</evidence>
<keyword evidence="5" id="KW-0460">Magnesium</keyword>
<dbReference type="InterPro" id="IPR000086">
    <property type="entry name" value="NUDIX_hydrolase_dom"/>
</dbReference>
<comment type="similarity">
    <text evidence="2">Belongs to the Nudix hydrolase family.</text>
</comment>
<dbReference type="GO" id="GO:0005737">
    <property type="term" value="C:cytoplasm"/>
    <property type="evidence" value="ECO:0007669"/>
    <property type="project" value="TreeGrafter"/>
</dbReference>
<dbReference type="SUPFAM" id="SSF55811">
    <property type="entry name" value="Nudix"/>
    <property type="match status" value="1"/>
</dbReference>
<dbReference type="Pfam" id="PF00293">
    <property type="entry name" value="NUDIX"/>
    <property type="match status" value="1"/>
</dbReference>
<dbReference type="Gene3D" id="3.90.79.10">
    <property type="entry name" value="Nucleoside Triphosphate Pyrophosphohydrolase"/>
    <property type="match status" value="1"/>
</dbReference>
<feature type="domain" description="Nudix hydrolase" evidence="6">
    <location>
        <begin position="5"/>
        <end position="140"/>
    </location>
</feature>
<organism evidence="7 8">
    <name type="scientific">Actinoplanes missouriensis (strain ATCC 14538 / DSM 43046 / CBS 188.64 / JCM 3121 / NBRC 102363 / NCIMB 12654 / NRRL B-3342 / UNCC 431)</name>
    <dbReference type="NCBI Taxonomy" id="512565"/>
    <lineage>
        <taxon>Bacteria</taxon>
        <taxon>Bacillati</taxon>
        <taxon>Actinomycetota</taxon>
        <taxon>Actinomycetes</taxon>
        <taxon>Micromonosporales</taxon>
        <taxon>Micromonosporaceae</taxon>
        <taxon>Actinoplanes</taxon>
    </lineage>
</organism>
<accession>I0HI50</accession>
<protein>
    <submittedName>
        <fullName evidence="7">Putative NUDIX hydrolase</fullName>
    </submittedName>
</protein>
<evidence type="ECO:0000259" key="6">
    <source>
        <dbReference type="PROSITE" id="PS51462"/>
    </source>
</evidence>
<keyword evidence="4 7" id="KW-0378">Hydrolase</keyword>
<reference evidence="7 8" key="1">
    <citation type="submission" date="2012-02" db="EMBL/GenBank/DDBJ databases">
        <title>Complete genome sequence of Actinoplanes missouriensis 431 (= NBRC 102363).</title>
        <authorList>
            <person name="Ohnishi Y."/>
            <person name="Ishikawa J."/>
            <person name="Sekine M."/>
            <person name="Hosoyama A."/>
            <person name="Harada T."/>
            <person name="Narita H."/>
            <person name="Hata T."/>
            <person name="Konno Y."/>
            <person name="Tutikane K."/>
            <person name="Fujita N."/>
            <person name="Horinouchi S."/>
            <person name="Hayakawa M."/>
        </authorList>
    </citation>
    <scope>NUCLEOTIDE SEQUENCE [LARGE SCALE GENOMIC DNA]</scope>
    <source>
        <strain evidence="8">ATCC 14538 / DSM 43046 / CBS 188.64 / JCM 3121 / NBRC 102363 / NCIMB 12654 / NRRL B-3342 / UNCC 431</strain>
    </source>
</reference>
<dbReference type="HOGENOM" id="CLU_037162_11_2_11"/>
<gene>
    <name evidence="7" type="ordered locus">AMIS_74670</name>
</gene>
<evidence type="ECO:0000256" key="2">
    <source>
        <dbReference type="ARBA" id="ARBA00005582"/>
    </source>
</evidence>
<evidence type="ECO:0000313" key="7">
    <source>
        <dbReference type="EMBL" id="BAL92687.1"/>
    </source>
</evidence>
<keyword evidence="3" id="KW-0479">Metal-binding</keyword>
<dbReference type="PATRIC" id="fig|512565.3.peg.7477"/>
<keyword evidence="8" id="KW-1185">Reference proteome</keyword>
<dbReference type="PROSITE" id="PS00893">
    <property type="entry name" value="NUDIX_BOX"/>
    <property type="match status" value="1"/>
</dbReference>
<dbReference type="InterPro" id="IPR020084">
    <property type="entry name" value="NUDIX_hydrolase_CS"/>
</dbReference>
<dbReference type="GO" id="GO:0046872">
    <property type="term" value="F:metal ion binding"/>
    <property type="evidence" value="ECO:0007669"/>
    <property type="project" value="UniProtKB-KW"/>
</dbReference>
<dbReference type="InterPro" id="IPR015797">
    <property type="entry name" value="NUDIX_hydrolase-like_dom_sf"/>
</dbReference>
<name>I0HI50_ACTM4</name>
<dbReference type="Proteomes" id="UP000007882">
    <property type="component" value="Chromosome"/>
</dbReference>
<dbReference type="STRING" id="512565.AMIS_74670"/>
<dbReference type="PANTHER" id="PTHR43758">
    <property type="entry name" value="7,8-DIHYDRO-8-OXOGUANINE TRIPHOSPHATASE"/>
    <property type="match status" value="1"/>
</dbReference>
<evidence type="ECO:0000256" key="5">
    <source>
        <dbReference type="ARBA" id="ARBA00022842"/>
    </source>
</evidence>
<evidence type="ECO:0000313" key="8">
    <source>
        <dbReference type="Proteomes" id="UP000007882"/>
    </source>
</evidence>
<dbReference type="AlphaFoldDB" id="I0HI50"/>
<dbReference type="PANTHER" id="PTHR43758:SF2">
    <property type="entry name" value="OXIDIZED PURINE NUCLEOSIDE TRIPHOSPHATE HYDROLASE"/>
    <property type="match status" value="1"/>
</dbReference>
<dbReference type="eggNOG" id="COG1051">
    <property type="taxonomic scope" value="Bacteria"/>
</dbReference>
<dbReference type="KEGG" id="ams:AMIS_74670"/>
<dbReference type="CDD" id="cd18886">
    <property type="entry name" value="NUDIX_MutT_Nudt1"/>
    <property type="match status" value="1"/>
</dbReference>
<sequence>MGDVQAIVATLGYVFSPDRRQILMIRRDTRPDDIHFGYYNGLGGKLEPGEDVITGLRREIHEEAGLDCTGVELAGTISWPGFGRNGENWLGFLFRVTAWTGTPHSANPEGSLHWVDVADVLAGKLPMWESDRHFLPLIFADEPEVFHGVMPFSAGRATSWSYNT</sequence>
<proteinExistence type="inferred from homology"/>
<dbReference type="GO" id="GO:0016818">
    <property type="term" value="F:hydrolase activity, acting on acid anhydrides, in phosphorus-containing anhydrides"/>
    <property type="evidence" value="ECO:0007669"/>
    <property type="project" value="TreeGrafter"/>
</dbReference>
<dbReference type="EMBL" id="AP012319">
    <property type="protein sequence ID" value="BAL92687.1"/>
    <property type="molecule type" value="Genomic_DNA"/>
</dbReference>
<evidence type="ECO:0000256" key="4">
    <source>
        <dbReference type="ARBA" id="ARBA00022801"/>
    </source>
</evidence>
<comment type="cofactor">
    <cofactor evidence="1">
        <name>Mg(2+)</name>
        <dbReference type="ChEBI" id="CHEBI:18420"/>
    </cofactor>
</comment>
<dbReference type="PROSITE" id="PS51462">
    <property type="entry name" value="NUDIX"/>
    <property type="match status" value="1"/>
</dbReference>